<dbReference type="PANTHER" id="PTHR10569">
    <property type="entry name" value="GLYCOGEN DEBRANCHING ENZYME"/>
    <property type="match status" value="1"/>
</dbReference>
<dbReference type="InterPro" id="IPR032790">
    <property type="entry name" value="GDE_C"/>
</dbReference>
<dbReference type="InterPro" id="IPR010401">
    <property type="entry name" value="AGL/Gdb1"/>
</dbReference>
<dbReference type="Proteomes" id="UP000031518">
    <property type="component" value="Unassembled WGS sequence"/>
</dbReference>
<feature type="domain" description="Glycogen debranching enzyme C-terminal" evidence="1">
    <location>
        <begin position="280"/>
        <end position="644"/>
    </location>
</feature>
<keyword evidence="4" id="KW-1185">Reference proteome</keyword>
<protein>
    <submittedName>
        <fullName evidence="3">Glycogen debranching enzyme, putative</fullName>
    </submittedName>
</protein>
<dbReference type="Gene3D" id="1.50.10.10">
    <property type="match status" value="1"/>
</dbReference>
<dbReference type="STRING" id="454194.PYK22_00255"/>
<evidence type="ECO:0000259" key="2">
    <source>
        <dbReference type="Pfam" id="PF12439"/>
    </source>
</evidence>
<reference evidence="3 4" key="1">
    <citation type="submission" date="2013-12" db="EMBL/GenBank/DDBJ databases">
        <authorList>
            <person name="Stott M."/>
        </authorList>
    </citation>
    <scope>NUCLEOTIDE SEQUENCE [LARGE SCALE GENOMIC DNA]</scope>
    <source>
        <strain evidence="3 4">K22</strain>
    </source>
</reference>
<evidence type="ECO:0000313" key="3">
    <source>
        <dbReference type="EMBL" id="CDM64262.1"/>
    </source>
</evidence>
<dbReference type="InterPro" id="IPR012341">
    <property type="entry name" value="6hp_glycosidase-like_sf"/>
</dbReference>
<evidence type="ECO:0000259" key="1">
    <source>
        <dbReference type="Pfam" id="PF06202"/>
    </source>
</evidence>
<proteinExistence type="predicted"/>
<dbReference type="OrthoDB" id="9761875at2"/>
<dbReference type="NCBIfam" id="TIGR01561">
    <property type="entry name" value="gde_arch"/>
    <property type="match status" value="1"/>
</dbReference>
<dbReference type="Pfam" id="PF12439">
    <property type="entry name" value="GDE_N"/>
    <property type="match status" value="1"/>
</dbReference>
<dbReference type="InterPro" id="IPR006451">
    <property type="entry name" value="Glycogen_debranch_arc"/>
</dbReference>
<dbReference type="GO" id="GO:0004135">
    <property type="term" value="F:amylo-alpha-1,6-glucosidase activity"/>
    <property type="evidence" value="ECO:0007669"/>
    <property type="project" value="InterPro"/>
</dbReference>
<dbReference type="FunFam" id="1.50.10.10:FF:000073">
    <property type="entry name" value="Glycogen debranching enzyme, hypothetical (TreX-like)"/>
    <property type="match status" value="1"/>
</dbReference>
<dbReference type="SUPFAM" id="SSF48208">
    <property type="entry name" value="Six-hairpin glycosidases"/>
    <property type="match status" value="1"/>
</dbReference>
<dbReference type="AlphaFoldDB" id="A0A0B6WU96"/>
<dbReference type="RefSeq" id="WP_060635201.1">
    <property type="nucleotide sequence ID" value="NZ_CBXV010000001.1"/>
</dbReference>
<dbReference type="PANTHER" id="PTHR10569:SF2">
    <property type="entry name" value="GLYCOGEN DEBRANCHING ENZYME"/>
    <property type="match status" value="1"/>
</dbReference>
<evidence type="ECO:0000313" key="4">
    <source>
        <dbReference type="Proteomes" id="UP000031518"/>
    </source>
</evidence>
<dbReference type="GO" id="GO:0005980">
    <property type="term" value="P:glycogen catabolic process"/>
    <property type="evidence" value="ECO:0007669"/>
    <property type="project" value="InterPro"/>
</dbReference>
<dbReference type="GO" id="GO:0004134">
    <property type="term" value="F:4-alpha-glucanotransferase activity"/>
    <property type="evidence" value="ECO:0007669"/>
    <property type="project" value="InterPro"/>
</dbReference>
<name>A0A0B6WU96_9BACT</name>
<reference evidence="3 4" key="2">
    <citation type="submission" date="2015-01" db="EMBL/GenBank/DDBJ databases">
        <title>Complete genome sequence of Pyrinomonas methylaliphatogenes type strain K22T.</title>
        <authorList>
            <person name="Lee K.C.Y."/>
            <person name="Power J.F."/>
            <person name="Dunfield P.F."/>
            <person name="Morgan X.C."/>
            <person name="Huttenhower C."/>
            <person name="Stott M.B."/>
        </authorList>
    </citation>
    <scope>NUCLEOTIDE SEQUENCE [LARGE SCALE GENOMIC DNA]</scope>
    <source>
        <strain evidence="3 4">K22</strain>
    </source>
</reference>
<organism evidence="3 4">
    <name type="scientific">Pyrinomonas methylaliphatogenes</name>
    <dbReference type="NCBI Taxonomy" id="454194"/>
    <lineage>
        <taxon>Bacteria</taxon>
        <taxon>Pseudomonadati</taxon>
        <taxon>Acidobacteriota</taxon>
        <taxon>Blastocatellia</taxon>
        <taxon>Blastocatellales</taxon>
        <taxon>Pyrinomonadaceae</taxon>
        <taxon>Pyrinomonas</taxon>
    </lineage>
</organism>
<feature type="domain" description="Glycogen debranching enzyme bacterial and archaeal type N-terminal" evidence="2">
    <location>
        <begin position="18"/>
        <end position="234"/>
    </location>
</feature>
<dbReference type="Pfam" id="PF06202">
    <property type="entry name" value="GDE_C"/>
    <property type="match status" value="1"/>
</dbReference>
<sequence>MIEFGPEICRDLDGAIQREWLETNGLGGYASSTIIGLNARRYHGLLIAALSPPVKRVALLSKLEETLTIDGRHFDLSTNEYKDAIHPQGFRHQVRFRLDPFPIFTYEIADLKLEKTVFMVHGTNTVVVQYEVEGARGRTVELEVRPFATFRDHHHLARKTDLSNPASLVSANGVRFRMIDGAPELHFGHTADALDMMSYWYDDFLYRVERERGFDCLEDLFSPFAMRFSLIPGRRASLIVSLTPHEGSYADELREKELARRRALIAQAPQNDLIRQLFAAADQFIVARDGKKTILAGYHWFSDWGRDAMISLPGLTLSTRRFAIARDILLEFSRHLDRGLLPNRFPDEGEAPEYNTADATLWFFEAVRAYLARSQDEDLIREELYEKLVEIIRWHTRGTRFGIRMDEDGLLAAGEAGVQLTWMDAKIGDWVVTPRCGKPVEIQALWYNALRTMQDFAQMVADSANNRWFKRLADDVRHQFNALFWNEELECLYDVVDRDLRDASVRPNQIFAVSLHHSLLDTERARKVLAIVERELLTPRGLRSLSPRDQRYRGRYAGGPVERDAAYHQGTVWAWLIGPFIAACLKIYGPSSEKARAARQLLNGFREHLFEAGVGQVSEIFDGDAPHMPRGCIAQAWSVAELLRIADEHPELLSDQSAQP</sequence>
<accession>A0A0B6WU96</accession>
<gene>
    <name evidence="3" type="ORF">PYK22_00255</name>
</gene>
<dbReference type="EMBL" id="CBXV010000001">
    <property type="protein sequence ID" value="CDM64262.1"/>
    <property type="molecule type" value="Genomic_DNA"/>
</dbReference>
<dbReference type="InterPro" id="IPR008928">
    <property type="entry name" value="6-hairpin_glycosidase_sf"/>
</dbReference>
<dbReference type="InterPro" id="IPR024742">
    <property type="entry name" value="Glycogen_debranch_N"/>
</dbReference>